<keyword evidence="3 5" id="KW-0326">Glycosidase</keyword>
<dbReference type="GO" id="GO:0009251">
    <property type="term" value="P:glucan catabolic process"/>
    <property type="evidence" value="ECO:0007669"/>
    <property type="project" value="TreeGrafter"/>
</dbReference>
<dbReference type="Gene3D" id="3.20.20.80">
    <property type="entry name" value="Glycosidases"/>
    <property type="match status" value="1"/>
</dbReference>
<keyword evidence="4" id="KW-0961">Cell wall biogenesis/degradation</keyword>
<keyword evidence="2 5" id="KW-0378">Hydrolase</keyword>
<feature type="chain" id="PRO_5040454882" evidence="6">
    <location>
        <begin position="19"/>
        <end position="425"/>
    </location>
</feature>
<comment type="caution">
    <text evidence="8">The sequence shown here is derived from an EMBL/GenBank/DDBJ whole genome shotgun (WGS) entry which is preliminary data.</text>
</comment>
<keyword evidence="6" id="KW-0732">Signal</keyword>
<evidence type="ECO:0000313" key="9">
    <source>
        <dbReference type="Proteomes" id="UP000799776"/>
    </source>
</evidence>
<dbReference type="GO" id="GO:0071555">
    <property type="term" value="P:cell wall organization"/>
    <property type="evidence" value="ECO:0007669"/>
    <property type="project" value="UniProtKB-KW"/>
</dbReference>
<evidence type="ECO:0000256" key="6">
    <source>
        <dbReference type="SAM" id="SignalP"/>
    </source>
</evidence>
<dbReference type="PANTHER" id="PTHR31297">
    <property type="entry name" value="GLUCAN ENDO-1,6-BETA-GLUCOSIDASE B"/>
    <property type="match status" value="1"/>
</dbReference>
<proteinExistence type="inferred from homology"/>
<dbReference type="AlphaFoldDB" id="A0A9P4HWD2"/>
<evidence type="ECO:0000256" key="2">
    <source>
        <dbReference type="ARBA" id="ARBA00022801"/>
    </source>
</evidence>
<dbReference type="GO" id="GO:0009986">
    <property type="term" value="C:cell surface"/>
    <property type="evidence" value="ECO:0007669"/>
    <property type="project" value="TreeGrafter"/>
</dbReference>
<reference evidence="8" key="1">
    <citation type="journal article" date="2020" name="Stud. Mycol.">
        <title>101 Dothideomycetes genomes: a test case for predicting lifestyles and emergence of pathogens.</title>
        <authorList>
            <person name="Haridas S."/>
            <person name="Albert R."/>
            <person name="Binder M."/>
            <person name="Bloem J."/>
            <person name="Labutti K."/>
            <person name="Salamov A."/>
            <person name="Andreopoulos B."/>
            <person name="Baker S."/>
            <person name="Barry K."/>
            <person name="Bills G."/>
            <person name="Bluhm B."/>
            <person name="Cannon C."/>
            <person name="Castanera R."/>
            <person name="Culley D."/>
            <person name="Daum C."/>
            <person name="Ezra D."/>
            <person name="Gonzalez J."/>
            <person name="Henrissat B."/>
            <person name="Kuo A."/>
            <person name="Liang C."/>
            <person name="Lipzen A."/>
            <person name="Lutzoni F."/>
            <person name="Magnuson J."/>
            <person name="Mondo S."/>
            <person name="Nolan M."/>
            <person name="Ohm R."/>
            <person name="Pangilinan J."/>
            <person name="Park H.-J."/>
            <person name="Ramirez L."/>
            <person name="Alfaro M."/>
            <person name="Sun H."/>
            <person name="Tritt A."/>
            <person name="Yoshinaga Y."/>
            <person name="Zwiers L.-H."/>
            <person name="Turgeon B."/>
            <person name="Goodwin S."/>
            <person name="Spatafora J."/>
            <person name="Crous P."/>
            <person name="Grigoriev I."/>
        </authorList>
    </citation>
    <scope>NUCLEOTIDE SEQUENCE</scope>
    <source>
        <strain evidence="8">CBS 121410</strain>
    </source>
</reference>
<evidence type="ECO:0000313" key="8">
    <source>
        <dbReference type="EMBL" id="KAF2087642.1"/>
    </source>
</evidence>
<dbReference type="InterPro" id="IPR018087">
    <property type="entry name" value="Glyco_hydro_5_CS"/>
</dbReference>
<dbReference type="InterPro" id="IPR050386">
    <property type="entry name" value="Glycosyl_hydrolase_5"/>
</dbReference>
<dbReference type="GO" id="GO:0004338">
    <property type="term" value="F:glucan exo-1,3-beta-glucosidase activity"/>
    <property type="evidence" value="ECO:0007669"/>
    <property type="project" value="TreeGrafter"/>
</dbReference>
<feature type="signal peptide" evidence="6">
    <location>
        <begin position="1"/>
        <end position="18"/>
    </location>
</feature>
<organism evidence="8 9">
    <name type="scientific">Saccharata proteae CBS 121410</name>
    <dbReference type="NCBI Taxonomy" id="1314787"/>
    <lineage>
        <taxon>Eukaryota</taxon>
        <taxon>Fungi</taxon>
        <taxon>Dikarya</taxon>
        <taxon>Ascomycota</taxon>
        <taxon>Pezizomycotina</taxon>
        <taxon>Dothideomycetes</taxon>
        <taxon>Dothideomycetes incertae sedis</taxon>
        <taxon>Botryosphaeriales</taxon>
        <taxon>Saccharataceae</taxon>
        <taxon>Saccharata</taxon>
    </lineage>
</organism>
<accession>A0A9P4HWD2</accession>
<dbReference type="EMBL" id="ML978719">
    <property type="protein sequence ID" value="KAF2087642.1"/>
    <property type="molecule type" value="Genomic_DNA"/>
</dbReference>
<dbReference type="InterPro" id="IPR017853">
    <property type="entry name" value="GH"/>
</dbReference>
<name>A0A9P4HWD2_9PEZI</name>
<keyword evidence="9" id="KW-1185">Reference proteome</keyword>
<dbReference type="Proteomes" id="UP000799776">
    <property type="component" value="Unassembled WGS sequence"/>
</dbReference>
<gene>
    <name evidence="8" type="ORF">K490DRAFT_65481</name>
</gene>
<dbReference type="GO" id="GO:0005576">
    <property type="term" value="C:extracellular region"/>
    <property type="evidence" value="ECO:0007669"/>
    <property type="project" value="TreeGrafter"/>
</dbReference>
<evidence type="ECO:0000259" key="7">
    <source>
        <dbReference type="Pfam" id="PF00150"/>
    </source>
</evidence>
<dbReference type="PANTHER" id="PTHR31297:SF8">
    <property type="entry name" value="GLYCOSIDE HYDROLASE FAMILY 5 DOMAIN-CONTAINING PROTEIN"/>
    <property type="match status" value="1"/>
</dbReference>
<evidence type="ECO:0000256" key="5">
    <source>
        <dbReference type="RuleBase" id="RU361153"/>
    </source>
</evidence>
<protein>
    <submittedName>
        <fullName evidence="8">Glycoside hydrolase family 5 protein</fullName>
    </submittedName>
</protein>
<evidence type="ECO:0000256" key="1">
    <source>
        <dbReference type="ARBA" id="ARBA00005641"/>
    </source>
</evidence>
<dbReference type="SUPFAM" id="SSF51445">
    <property type="entry name" value="(Trans)glycosidases"/>
    <property type="match status" value="1"/>
</dbReference>
<dbReference type="Pfam" id="PF00150">
    <property type="entry name" value="Cellulase"/>
    <property type="match status" value="1"/>
</dbReference>
<sequence length="425" mass="47068">MRPTHLLAAALALGPALASPLRTNILQRDYDPGNSPIRGANIGGWLVLEPWITPSIFQQFGGSVVDEYTLTQNIGNAGDILQQHWSSWATLADFQKLADNHFNAVRVPIGYWAFKKYQQDPYIMGAQDYLDKAIGWARQTGLKVWIDLHGAPRSQNGFDNSGQRTTTPGWTTQDSVAATEDVIQMIADKYAQPMYNDVVVGIELLNEPLMSNLAGGRDATQGYYQNGFNKVRSVNKNAPMVVIQDGFANPPTWNGFLTGQGAQGAIVDHHEYQMFTNELVALTPQEHVNTVCTSAKSWGEGQDKFVVVGEWTGAMTDCAPALNGYQIGARYDGTYSVRNADGSYTSSTPVGSCATINFIDQWTEQNKTDAINYINAQIDVYESKVQGWFWWNFKTEAAAEWDLFRLIDHNIFPDLSTHKSANTCS</sequence>
<evidence type="ECO:0000256" key="4">
    <source>
        <dbReference type="ARBA" id="ARBA00023316"/>
    </source>
</evidence>
<comment type="similarity">
    <text evidence="1 5">Belongs to the glycosyl hydrolase 5 (cellulase A) family.</text>
</comment>
<dbReference type="PROSITE" id="PS00659">
    <property type="entry name" value="GLYCOSYL_HYDROL_F5"/>
    <property type="match status" value="1"/>
</dbReference>
<dbReference type="OrthoDB" id="62120at2759"/>
<feature type="domain" description="Glycoside hydrolase family 5" evidence="7">
    <location>
        <begin position="83"/>
        <end position="316"/>
    </location>
</feature>
<evidence type="ECO:0000256" key="3">
    <source>
        <dbReference type="ARBA" id="ARBA00023295"/>
    </source>
</evidence>
<dbReference type="InterPro" id="IPR001547">
    <property type="entry name" value="Glyco_hydro_5"/>
</dbReference>